<evidence type="ECO:0000256" key="4">
    <source>
        <dbReference type="ARBA" id="ARBA00022692"/>
    </source>
</evidence>
<evidence type="ECO:0000256" key="2">
    <source>
        <dbReference type="ARBA" id="ARBA00010473"/>
    </source>
</evidence>
<evidence type="ECO:0000313" key="13">
    <source>
        <dbReference type="EMBL" id="EPS41527.1"/>
    </source>
</evidence>
<feature type="transmembrane region" description="Helical" evidence="11">
    <location>
        <begin position="466"/>
        <end position="483"/>
    </location>
</feature>
<feature type="transmembrane region" description="Helical" evidence="11">
    <location>
        <begin position="439"/>
        <end position="459"/>
    </location>
</feature>
<evidence type="ECO:0000256" key="3">
    <source>
        <dbReference type="ARBA" id="ARBA00022459"/>
    </source>
</evidence>
<dbReference type="AlphaFoldDB" id="S8C1P6"/>
<keyword evidence="8 11" id="KW-0472">Membrane</keyword>
<sequence length="530" mass="59977">MATITSIHRLICVILPLSHQVFGLILNSQIAARQSEHHERSLHPIEYLLSSKRLHKGYEESIALITSLNLPHSCLYSSLTESIILKCSSSPTLLDGEDKAYFATKLAVCELSSANVDYPRECRSDIQSQRDIQRCIRKLESRPQWWTSWSNCLQSVGVLCQAVREEAEKENLLKLHRNLTILHYQLENQLARSLNIISTDLGNADSTSSIISSKLSALIREFDIFIDRSISPMDSKLQNLHSVMDDISRLQNTHTIKLAEQSVIFNEHSDVQILGMEKTKKLIEHILLMMGLLETKFTAQTEHEEAYRLEKMEELQTTIEYSTNKALNSITELIKYQEVLGSHAISDFKVLQDSILASVEVMEYLNEGMQTLRCSQAEMLSSMLANEETANRELNTLHEFAAHFNETLLGILSESTTYLQNIENMFARLQHRGYHSGPLPGLDISLSYLPLVLSLLVLLDRKRTAIMVFAIAIIYSIYMTASFDDGEHSAADGREHAHGQLLVDGSAGEDSAQWVYSYITIFLNYIGAFF</sequence>
<comment type="caution">
    <text evidence="13">The sequence shown here is derived from an EMBL/GenBank/DDBJ whole genome shotgun (WGS) entry which is preliminary data.</text>
</comment>
<evidence type="ECO:0000256" key="10">
    <source>
        <dbReference type="ARBA" id="ARBA00023242"/>
    </source>
</evidence>
<evidence type="ECO:0000313" key="14">
    <source>
        <dbReference type="Proteomes" id="UP000015100"/>
    </source>
</evidence>
<dbReference type="EMBL" id="AQGS01000238">
    <property type="protein sequence ID" value="EPS41527.1"/>
    <property type="molecule type" value="Genomic_DNA"/>
</dbReference>
<dbReference type="PANTHER" id="PTHR28012:SF1">
    <property type="entry name" value="NUCLEAR FUSION PROTEIN KAR5"/>
    <property type="match status" value="1"/>
</dbReference>
<dbReference type="Pfam" id="PF04163">
    <property type="entry name" value="Tht1"/>
    <property type="match status" value="1"/>
</dbReference>
<organism evidence="13 14">
    <name type="scientific">Dactylellina haptotyla (strain CBS 200.50)</name>
    <name type="common">Nematode-trapping fungus</name>
    <name type="synonym">Monacrosporium haptotylum</name>
    <dbReference type="NCBI Taxonomy" id="1284197"/>
    <lineage>
        <taxon>Eukaryota</taxon>
        <taxon>Fungi</taxon>
        <taxon>Dikarya</taxon>
        <taxon>Ascomycota</taxon>
        <taxon>Pezizomycotina</taxon>
        <taxon>Orbiliomycetes</taxon>
        <taxon>Orbiliales</taxon>
        <taxon>Orbiliaceae</taxon>
        <taxon>Dactylellina</taxon>
    </lineage>
</organism>
<evidence type="ECO:0000256" key="5">
    <source>
        <dbReference type="ARBA" id="ARBA00022729"/>
    </source>
</evidence>
<keyword evidence="4 11" id="KW-0812">Transmembrane</keyword>
<keyword evidence="5 11" id="KW-0732">Signal</keyword>
<evidence type="ECO:0000256" key="12">
    <source>
        <dbReference type="SAM" id="SignalP"/>
    </source>
</evidence>
<dbReference type="GO" id="GO:0005789">
    <property type="term" value="C:endoplasmic reticulum membrane"/>
    <property type="evidence" value="ECO:0007669"/>
    <property type="project" value="UniProtKB-SubCell"/>
</dbReference>
<comment type="similarity">
    <text evidence="2 11">Belongs to the KAR5 family.</text>
</comment>
<keyword evidence="14" id="KW-1185">Reference proteome</keyword>
<evidence type="ECO:0000256" key="7">
    <source>
        <dbReference type="ARBA" id="ARBA00022989"/>
    </source>
</evidence>
<keyword evidence="3 11" id="KW-0415">Karyogamy</keyword>
<reference evidence="14" key="2">
    <citation type="submission" date="2013-04" db="EMBL/GenBank/DDBJ databases">
        <title>Genomic mechanisms accounting for the adaptation to parasitism in nematode-trapping fungi.</title>
        <authorList>
            <person name="Ahren D.G."/>
        </authorList>
    </citation>
    <scope>NUCLEOTIDE SEQUENCE [LARGE SCALE GENOMIC DNA]</scope>
    <source>
        <strain evidence="14">CBS 200.50</strain>
    </source>
</reference>
<comment type="function">
    <text evidence="1 11">Required for nuclear membrane fusion during karyogamy.</text>
</comment>
<reference evidence="13 14" key="1">
    <citation type="journal article" date="2013" name="PLoS Genet.">
        <title>Genomic mechanisms accounting for the adaptation to parasitism in nematode-trapping fungi.</title>
        <authorList>
            <person name="Meerupati T."/>
            <person name="Andersson K.M."/>
            <person name="Friman E."/>
            <person name="Kumar D."/>
            <person name="Tunlid A."/>
            <person name="Ahren D."/>
        </authorList>
    </citation>
    <scope>NUCLEOTIDE SEQUENCE [LARGE SCALE GENOMIC DNA]</scope>
    <source>
        <strain evidence="13 14">CBS 200.50</strain>
    </source>
</reference>
<evidence type="ECO:0000256" key="8">
    <source>
        <dbReference type="ARBA" id="ARBA00023136"/>
    </source>
</evidence>
<dbReference type="HOGENOM" id="CLU_504288_0_0_1"/>
<keyword evidence="6 11" id="KW-0256">Endoplasmic reticulum</keyword>
<keyword evidence="9" id="KW-0325">Glycoprotein</keyword>
<dbReference type="OMA" id="WWISFAS"/>
<feature type="chain" id="PRO_5004548843" description="Nuclear membrane fusion protein Kar5" evidence="12">
    <location>
        <begin position="24"/>
        <end position="530"/>
    </location>
</feature>
<gene>
    <name evidence="13" type="ORF">H072_4571</name>
</gene>
<evidence type="ECO:0008006" key="15">
    <source>
        <dbReference type="Google" id="ProtNLM"/>
    </source>
</evidence>
<evidence type="ECO:0000256" key="1">
    <source>
        <dbReference type="ARBA" id="ARBA00003389"/>
    </source>
</evidence>
<keyword evidence="10 11" id="KW-0539">Nucleus</keyword>
<name>S8C1P6_DACHA</name>
<evidence type="ECO:0000256" key="6">
    <source>
        <dbReference type="ARBA" id="ARBA00022824"/>
    </source>
</evidence>
<dbReference type="GO" id="GO:0031965">
    <property type="term" value="C:nuclear membrane"/>
    <property type="evidence" value="ECO:0007669"/>
    <property type="project" value="UniProtKB-SubCell"/>
</dbReference>
<dbReference type="InterPro" id="IPR007292">
    <property type="entry name" value="Nuclear_fusion_Kar5"/>
</dbReference>
<comment type="subcellular location">
    <subcellularLocation>
        <location evidence="11">Endoplasmic reticulum membrane</location>
    </subcellularLocation>
    <subcellularLocation>
        <location evidence="11">Nucleus membrane</location>
    </subcellularLocation>
</comment>
<feature type="signal peptide" evidence="12">
    <location>
        <begin position="1"/>
        <end position="23"/>
    </location>
</feature>
<accession>S8C1P6</accession>
<dbReference type="eggNOG" id="ENOG502QVCQ">
    <property type="taxonomic scope" value="Eukaryota"/>
</dbReference>
<dbReference type="GO" id="GO:0000742">
    <property type="term" value="P:karyogamy involved in conjugation with cellular fusion"/>
    <property type="evidence" value="ECO:0007669"/>
    <property type="project" value="UniProtKB-UniRule"/>
</dbReference>
<protein>
    <recommendedName>
        <fullName evidence="15">Nuclear membrane fusion protein Kar5</fullName>
    </recommendedName>
</protein>
<dbReference type="PANTHER" id="PTHR28012">
    <property type="entry name" value="NUCLEAR FUSION PROTEIN KAR5"/>
    <property type="match status" value="1"/>
</dbReference>
<keyword evidence="7 11" id="KW-1133">Transmembrane helix</keyword>
<dbReference type="GO" id="GO:0048288">
    <property type="term" value="P:nuclear membrane fusion involved in karyogamy"/>
    <property type="evidence" value="ECO:0007669"/>
    <property type="project" value="UniProtKB-UniRule"/>
</dbReference>
<evidence type="ECO:0000256" key="11">
    <source>
        <dbReference type="RuleBase" id="RU368082"/>
    </source>
</evidence>
<dbReference type="Proteomes" id="UP000015100">
    <property type="component" value="Unassembled WGS sequence"/>
</dbReference>
<evidence type="ECO:0000256" key="9">
    <source>
        <dbReference type="ARBA" id="ARBA00023180"/>
    </source>
</evidence>
<dbReference type="OrthoDB" id="5311848at2759"/>
<proteinExistence type="inferred from homology"/>